<dbReference type="InterPro" id="IPR051606">
    <property type="entry name" value="Polyketide_Oxido-like"/>
</dbReference>
<reference evidence="5 6" key="1">
    <citation type="submission" date="2024-10" db="EMBL/GenBank/DDBJ databases">
        <authorList>
            <person name="Riesco R."/>
        </authorList>
    </citation>
    <scope>NUCLEOTIDE SEQUENCE [LARGE SCALE GENOMIC DNA]</scope>
    <source>
        <strain evidence="4 6">NCIMB 15448</strain>
        <strain evidence="2 5">NCIMB 15449</strain>
        <strain evidence="3 7">NCIMB 15450</strain>
    </source>
</reference>
<dbReference type="EMBL" id="JBIMSN010000102">
    <property type="protein sequence ID" value="MFH5231180.1"/>
    <property type="molecule type" value="Genomic_DNA"/>
</dbReference>
<dbReference type="SUPFAM" id="SSF51735">
    <property type="entry name" value="NAD(P)-binding Rossmann-fold domains"/>
    <property type="match status" value="1"/>
</dbReference>
<evidence type="ECO:0000313" key="7">
    <source>
        <dbReference type="Proteomes" id="UP001609219"/>
    </source>
</evidence>
<evidence type="ECO:0000313" key="2">
    <source>
        <dbReference type="EMBL" id="MFH5211342.1"/>
    </source>
</evidence>
<accession>A0ABW7JUV1</accession>
<dbReference type="Pfam" id="PF13460">
    <property type="entry name" value="NAD_binding_10"/>
    <property type="match status" value="1"/>
</dbReference>
<dbReference type="Gene3D" id="3.40.50.720">
    <property type="entry name" value="NAD(P)-binding Rossmann-like Domain"/>
    <property type="match status" value="1"/>
</dbReference>
<evidence type="ECO:0000313" key="5">
    <source>
        <dbReference type="Proteomes" id="UP001609175"/>
    </source>
</evidence>
<proteinExistence type="predicted"/>
<organism evidence="2 5">
    <name type="scientific">Antrihabitans spumae</name>
    <dbReference type="NCBI Taxonomy" id="3373370"/>
    <lineage>
        <taxon>Bacteria</taxon>
        <taxon>Bacillati</taxon>
        <taxon>Actinomycetota</taxon>
        <taxon>Actinomycetes</taxon>
        <taxon>Mycobacteriales</taxon>
        <taxon>Nocardiaceae</taxon>
        <taxon>Antrihabitans</taxon>
    </lineage>
</organism>
<comment type="caution">
    <text evidence="2">The sequence shown here is derived from an EMBL/GenBank/DDBJ whole genome shotgun (WGS) entry which is preliminary data.</text>
</comment>
<dbReference type="Proteomes" id="UP001609176">
    <property type="component" value="Unassembled WGS sequence"/>
</dbReference>
<protein>
    <submittedName>
        <fullName evidence="2">NAD(P)-dependent oxidoreductase</fullName>
    </submittedName>
</protein>
<sequence length="207" mass="21489">MKIAMFGVTGTVGSVLLEQALDAGHDVEVLVRSPGKLATRSPHLSITEGDACDAAAVESVVAGTDAVLSTLGGFRGPESLSVGTAAIMGALARHSVRRIVIMQGFHLHIEGDPRNVGKRLIGPIMKTVAPAIVRHAAIMGKAVGESDLDWTIVRAPRVIAGGPTGRMRTGMLKIGPWSTVTCGDVASLMLECLTSDRFVGEAPMIAS</sequence>
<dbReference type="InterPro" id="IPR016040">
    <property type="entry name" value="NAD(P)-bd_dom"/>
</dbReference>
<dbReference type="PANTHER" id="PTHR43355:SF2">
    <property type="entry name" value="FLAVIN REDUCTASE (NADPH)"/>
    <property type="match status" value="1"/>
</dbReference>
<name>A0ABW7JUV1_9NOCA</name>
<dbReference type="EMBL" id="JBIMSP010000040">
    <property type="protein sequence ID" value="MFH5244323.1"/>
    <property type="molecule type" value="Genomic_DNA"/>
</dbReference>
<dbReference type="Proteomes" id="UP001609219">
    <property type="component" value="Unassembled WGS sequence"/>
</dbReference>
<evidence type="ECO:0000313" key="4">
    <source>
        <dbReference type="EMBL" id="MFH5244323.1"/>
    </source>
</evidence>
<evidence type="ECO:0000313" key="6">
    <source>
        <dbReference type="Proteomes" id="UP001609176"/>
    </source>
</evidence>
<dbReference type="Proteomes" id="UP001609175">
    <property type="component" value="Unassembled WGS sequence"/>
</dbReference>
<feature type="domain" description="NAD(P)-binding" evidence="1">
    <location>
        <begin position="7"/>
        <end position="195"/>
    </location>
</feature>
<evidence type="ECO:0000313" key="3">
    <source>
        <dbReference type="EMBL" id="MFH5231180.1"/>
    </source>
</evidence>
<dbReference type="InterPro" id="IPR036291">
    <property type="entry name" value="NAD(P)-bd_dom_sf"/>
</dbReference>
<gene>
    <name evidence="4" type="ORF">ACHIPV_20960</name>
    <name evidence="2" type="ORF">ACHIPZ_24505</name>
    <name evidence="3" type="ORF">ACHIRB_21815</name>
</gene>
<dbReference type="EMBL" id="JBIMSO010000071">
    <property type="protein sequence ID" value="MFH5211342.1"/>
    <property type="molecule type" value="Genomic_DNA"/>
</dbReference>
<dbReference type="PANTHER" id="PTHR43355">
    <property type="entry name" value="FLAVIN REDUCTASE (NADPH)"/>
    <property type="match status" value="1"/>
</dbReference>
<evidence type="ECO:0000259" key="1">
    <source>
        <dbReference type="Pfam" id="PF13460"/>
    </source>
</evidence>
<keyword evidence="7" id="KW-1185">Reference proteome</keyword>
<dbReference type="RefSeq" id="WP_395117742.1">
    <property type="nucleotide sequence ID" value="NZ_JBIMSN010000102.1"/>
</dbReference>